<dbReference type="GO" id="GO:0051213">
    <property type="term" value="F:dioxygenase activity"/>
    <property type="evidence" value="ECO:0007669"/>
    <property type="project" value="UniProtKB-KW"/>
</dbReference>
<dbReference type="CDD" id="cd06587">
    <property type="entry name" value="VOC"/>
    <property type="match status" value="1"/>
</dbReference>
<organism evidence="2 3">
    <name type="scientific">Pseudobacteriovorax antillogorgiicola</name>
    <dbReference type="NCBI Taxonomy" id="1513793"/>
    <lineage>
        <taxon>Bacteria</taxon>
        <taxon>Pseudomonadati</taxon>
        <taxon>Bdellovibrionota</taxon>
        <taxon>Oligoflexia</taxon>
        <taxon>Oligoflexales</taxon>
        <taxon>Pseudobacteriovoracaceae</taxon>
        <taxon>Pseudobacteriovorax</taxon>
    </lineage>
</organism>
<evidence type="ECO:0000259" key="1">
    <source>
        <dbReference type="PROSITE" id="PS51819"/>
    </source>
</evidence>
<reference evidence="3" key="1">
    <citation type="submission" date="2017-04" db="EMBL/GenBank/DDBJ databases">
        <authorList>
            <person name="Varghese N."/>
            <person name="Submissions S."/>
        </authorList>
    </citation>
    <scope>NUCLEOTIDE SEQUENCE [LARGE SCALE GENOMIC DNA]</scope>
    <source>
        <strain evidence="3">RKEM611</strain>
    </source>
</reference>
<keyword evidence="3" id="KW-1185">Reference proteome</keyword>
<accession>A0A1Y6BBU8</accession>
<dbReference type="InterPro" id="IPR004360">
    <property type="entry name" value="Glyas_Fos-R_dOase_dom"/>
</dbReference>
<dbReference type="Pfam" id="PF00903">
    <property type="entry name" value="Glyoxalase"/>
    <property type="match status" value="1"/>
</dbReference>
<dbReference type="STRING" id="1513793.SAMN06296036_102156"/>
<sequence length="134" mass="15440">MIKKLDHFNFSVTSLSDSIRWYQSVFGFKLEEQGTSNTGSPFAILRAGDALLAMYERPHAKFLSSEAQKQEGIHGFAHIAFTIEDEKQWLSTIEREDVVIDHEWKYPHSKSWYINDPTGHEIEVVLWDHGIAFG</sequence>
<protein>
    <submittedName>
        <fullName evidence="2">Catechol 2,3-dioxygenase</fullName>
    </submittedName>
</protein>
<evidence type="ECO:0000313" key="2">
    <source>
        <dbReference type="EMBL" id="SME94908.1"/>
    </source>
</evidence>
<feature type="domain" description="VOC" evidence="1">
    <location>
        <begin position="4"/>
        <end position="127"/>
    </location>
</feature>
<dbReference type="SUPFAM" id="SSF54593">
    <property type="entry name" value="Glyoxalase/Bleomycin resistance protein/Dihydroxybiphenyl dioxygenase"/>
    <property type="match status" value="1"/>
</dbReference>
<dbReference type="Gene3D" id="3.10.180.10">
    <property type="entry name" value="2,3-Dihydroxybiphenyl 1,2-Dioxygenase, domain 1"/>
    <property type="match status" value="1"/>
</dbReference>
<dbReference type="EMBL" id="FWZT01000002">
    <property type="protein sequence ID" value="SME94908.1"/>
    <property type="molecule type" value="Genomic_DNA"/>
</dbReference>
<dbReference type="InterPro" id="IPR037523">
    <property type="entry name" value="VOC_core"/>
</dbReference>
<dbReference type="Proteomes" id="UP000192907">
    <property type="component" value="Unassembled WGS sequence"/>
</dbReference>
<keyword evidence="2" id="KW-0560">Oxidoreductase</keyword>
<evidence type="ECO:0000313" key="3">
    <source>
        <dbReference type="Proteomes" id="UP000192907"/>
    </source>
</evidence>
<dbReference type="InterPro" id="IPR029068">
    <property type="entry name" value="Glyas_Bleomycin-R_OHBP_Dase"/>
</dbReference>
<keyword evidence="2" id="KW-0223">Dioxygenase</keyword>
<dbReference type="PROSITE" id="PS51819">
    <property type="entry name" value="VOC"/>
    <property type="match status" value="1"/>
</dbReference>
<dbReference type="AlphaFoldDB" id="A0A1Y6BBU8"/>
<name>A0A1Y6BBU8_9BACT</name>
<gene>
    <name evidence="2" type="ORF">SAMN06296036_102156</name>
</gene>
<dbReference type="RefSeq" id="WP_132315452.1">
    <property type="nucleotide sequence ID" value="NZ_FWZT01000002.1"/>
</dbReference>
<proteinExistence type="predicted"/>
<dbReference type="OrthoDB" id="4265398at2"/>